<evidence type="ECO:0000313" key="1">
    <source>
        <dbReference type="EMBL" id="KAA4537232.1"/>
    </source>
</evidence>
<dbReference type="EMBL" id="VWGP01000007">
    <property type="protein sequence ID" value="KAA4537232.1"/>
    <property type="molecule type" value="Genomic_DNA"/>
</dbReference>
<name>A0A5M5M3E5_BACOV</name>
<reference evidence="1 2" key="1">
    <citation type="journal article" date="2019" name="Nat. Med.">
        <title>A library of human gut bacterial isolates paired with longitudinal multiomics data enables mechanistic microbiome research.</title>
        <authorList>
            <person name="Poyet M."/>
            <person name="Groussin M."/>
            <person name="Gibbons S.M."/>
            <person name="Avila-Pacheco J."/>
            <person name="Jiang X."/>
            <person name="Kearney S.M."/>
            <person name="Perrotta A.R."/>
            <person name="Berdy B."/>
            <person name="Zhao S."/>
            <person name="Lieberman T.D."/>
            <person name="Swanson P.K."/>
            <person name="Smith M."/>
            <person name="Roesemann S."/>
            <person name="Alexander J.E."/>
            <person name="Rich S.A."/>
            <person name="Livny J."/>
            <person name="Vlamakis H."/>
            <person name="Clish C."/>
            <person name="Bullock K."/>
            <person name="Deik A."/>
            <person name="Scott J."/>
            <person name="Pierce K.A."/>
            <person name="Xavier R.J."/>
            <person name="Alm E.J."/>
        </authorList>
    </citation>
    <scope>NUCLEOTIDE SEQUENCE [LARGE SCALE GENOMIC DNA]</scope>
    <source>
        <strain evidence="1 2">BIOML-A41</strain>
    </source>
</reference>
<comment type="caution">
    <text evidence="1">The sequence shown here is derived from an EMBL/GenBank/DDBJ whole genome shotgun (WGS) entry which is preliminary data.</text>
</comment>
<evidence type="ECO:0000313" key="2">
    <source>
        <dbReference type="Proteomes" id="UP000478493"/>
    </source>
</evidence>
<gene>
    <name evidence="1" type="ORF">F3B85_12830</name>
</gene>
<organism evidence="1 2">
    <name type="scientific">Bacteroides ovatus</name>
    <dbReference type="NCBI Taxonomy" id="28116"/>
    <lineage>
        <taxon>Bacteria</taxon>
        <taxon>Pseudomonadati</taxon>
        <taxon>Bacteroidota</taxon>
        <taxon>Bacteroidia</taxon>
        <taxon>Bacteroidales</taxon>
        <taxon>Bacteroidaceae</taxon>
        <taxon>Bacteroides</taxon>
    </lineage>
</organism>
<protein>
    <submittedName>
        <fullName evidence="1">Uncharacterized protein</fullName>
    </submittedName>
</protein>
<proteinExistence type="predicted"/>
<dbReference type="Proteomes" id="UP000478493">
    <property type="component" value="Unassembled WGS sequence"/>
</dbReference>
<accession>A0A5M5M3E5</accession>
<sequence length="102" mass="11019">MGYGRGVSNGAVGVSLAIKGFYAGVMGWPSSHENDMGVDKWSDKTTTVVHIGYQIPIVKNLRFIPVIGYAKIAYGTTDGSDYTISDSGIVHNKFSEKKVFRG</sequence>
<dbReference type="AlphaFoldDB" id="A0A5M5M3E5"/>
<dbReference type="RefSeq" id="WP_004306382.1">
    <property type="nucleotide sequence ID" value="NZ_CABKQC010000008.1"/>
</dbReference>